<dbReference type="InterPro" id="IPR011989">
    <property type="entry name" value="ARM-like"/>
</dbReference>
<proteinExistence type="predicted"/>
<keyword evidence="3" id="KW-1185">Reference proteome</keyword>
<name>A0A8S1H6R3_9PELO</name>
<comment type="caution">
    <text evidence="2">The sequence shown here is derived from an EMBL/GenBank/DDBJ whole genome shotgun (WGS) entry which is preliminary data.</text>
</comment>
<sequence length="510" mass="56589">MEKLAAETSLTVKEDRELQIFEQCLKLTMSESKEELEMGYLLLGRMVSKCSAQTMRTIQSRLGKKFTSISENFSFAAGLFVREMLVRNPQCGELHNAVVRTIVLRCIDSAVLTNDPNFRYLAAELYALRFGCSSLDSLLASLKSLLNGDTIRRKPGAHLELETFGVSTHRSSLISVLFECLSVSFTVVTKPETGVPRNEILQVIEEGIQRKESRGSALRSLRALCASAKTSVSPLLPRIVFMLMSRLDEVDSDLMKTLCFISQNFGPITSTLYKHFYVIYSALKHPFDDLYASFIGPLFSDIIEGSSALIKPEVLITVQRGVAEMAFLRPNSAVYLQILASFLVCTNEFVPPPLQVAKSIVARMSQEVFSQCPRACHLRSLCQLAARPRVHNLASVAPRRIAAAELENPVPSKEPVGDDKKVEKPVESAKYRTDVVEIDSSSDDDEVEEVTEITQVAVVAPLETTRKAALNSEEKNQTPAKKRRVAPQITTELRQGETSVEDILSSFDPS</sequence>
<evidence type="ECO:0000313" key="3">
    <source>
        <dbReference type="Proteomes" id="UP000835052"/>
    </source>
</evidence>
<dbReference type="Proteomes" id="UP000835052">
    <property type="component" value="Unassembled WGS sequence"/>
</dbReference>
<dbReference type="InterPro" id="IPR016024">
    <property type="entry name" value="ARM-type_fold"/>
</dbReference>
<dbReference type="SUPFAM" id="SSF48371">
    <property type="entry name" value="ARM repeat"/>
    <property type="match status" value="1"/>
</dbReference>
<evidence type="ECO:0000256" key="1">
    <source>
        <dbReference type="SAM" id="MobiDB-lite"/>
    </source>
</evidence>
<dbReference type="Gene3D" id="1.25.10.10">
    <property type="entry name" value="Leucine-rich Repeat Variant"/>
    <property type="match status" value="1"/>
</dbReference>
<protein>
    <submittedName>
        <fullName evidence="2">Uncharacterized protein</fullName>
    </submittedName>
</protein>
<gene>
    <name evidence="2" type="ORF">CAUJ_LOCUS6860</name>
</gene>
<feature type="region of interest" description="Disordered" evidence="1">
    <location>
        <begin position="468"/>
        <end position="510"/>
    </location>
</feature>
<reference evidence="2" key="1">
    <citation type="submission" date="2020-10" db="EMBL/GenBank/DDBJ databases">
        <authorList>
            <person name="Kikuchi T."/>
        </authorList>
    </citation>
    <scope>NUCLEOTIDE SEQUENCE</scope>
    <source>
        <strain evidence="2">NKZ352</strain>
    </source>
</reference>
<evidence type="ECO:0000313" key="2">
    <source>
        <dbReference type="EMBL" id="CAD6190941.1"/>
    </source>
</evidence>
<dbReference type="AlphaFoldDB" id="A0A8S1H6R3"/>
<dbReference type="EMBL" id="CAJGYM010000018">
    <property type="protein sequence ID" value="CAD6190941.1"/>
    <property type="molecule type" value="Genomic_DNA"/>
</dbReference>
<accession>A0A8S1H6R3</accession>
<organism evidence="2 3">
    <name type="scientific">Caenorhabditis auriculariae</name>
    <dbReference type="NCBI Taxonomy" id="2777116"/>
    <lineage>
        <taxon>Eukaryota</taxon>
        <taxon>Metazoa</taxon>
        <taxon>Ecdysozoa</taxon>
        <taxon>Nematoda</taxon>
        <taxon>Chromadorea</taxon>
        <taxon>Rhabditida</taxon>
        <taxon>Rhabditina</taxon>
        <taxon>Rhabditomorpha</taxon>
        <taxon>Rhabditoidea</taxon>
        <taxon>Rhabditidae</taxon>
        <taxon>Peloderinae</taxon>
        <taxon>Caenorhabditis</taxon>
    </lineage>
</organism>
<dbReference type="OrthoDB" id="5798326at2759"/>
<feature type="compositionally biased region" description="Polar residues" evidence="1">
    <location>
        <begin position="488"/>
        <end position="498"/>
    </location>
</feature>